<accession>A0ABD5S441</accession>
<evidence type="ECO:0000313" key="2">
    <source>
        <dbReference type="EMBL" id="MFC6726286.1"/>
    </source>
</evidence>
<dbReference type="Gene3D" id="1.10.3110.10">
    <property type="entry name" value="protoporphyrinogen ix oxidase, domain 3"/>
    <property type="match status" value="1"/>
</dbReference>
<dbReference type="EMBL" id="JBHSWU010001007">
    <property type="protein sequence ID" value="MFC6726286.1"/>
    <property type="molecule type" value="Genomic_DNA"/>
</dbReference>
<proteinExistence type="predicted"/>
<feature type="non-terminal residue" evidence="2">
    <location>
        <position position="1"/>
    </location>
</feature>
<reference evidence="2 3" key="1">
    <citation type="journal article" date="2019" name="Int. J. Syst. Evol. Microbiol.">
        <title>The Global Catalogue of Microorganisms (GCM) 10K type strain sequencing project: providing services to taxonomists for standard genome sequencing and annotation.</title>
        <authorList>
            <consortium name="The Broad Institute Genomics Platform"/>
            <consortium name="The Broad Institute Genome Sequencing Center for Infectious Disease"/>
            <person name="Wu L."/>
            <person name="Ma J."/>
        </authorList>
    </citation>
    <scope>NUCLEOTIDE SEQUENCE [LARGE SCALE GENOMIC DNA]</scope>
    <source>
        <strain evidence="2 3">NBRC 111368</strain>
    </source>
</reference>
<dbReference type="Gene3D" id="3.50.50.60">
    <property type="entry name" value="FAD/NAD(P)-binding domain"/>
    <property type="match status" value="1"/>
</dbReference>
<gene>
    <name evidence="2" type="ORF">ACFQE1_18340</name>
</gene>
<keyword evidence="3" id="KW-1185">Reference proteome</keyword>
<dbReference type="Proteomes" id="UP001596328">
    <property type="component" value="Unassembled WGS sequence"/>
</dbReference>
<dbReference type="Gene3D" id="3.90.660.20">
    <property type="entry name" value="Protoporphyrinogen oxidase, mitochondrial, domain 2"/>
    <property type="match status" value="1"/>
</dbReference>
<dbReference type="Pfam" id="PF01593">
    <property type="entry name" value="Amino_oxidase"/>
    <property type="match status" value="1"/>
</dbReference>
<dbReference type="InterPro" id="IPR036188">
    <property type="entry name" value="FAD/NAD-bd_sf"/>
</dbReference>
<evidence type="ECO:0000313" key="3">
    <source>
        <dbReference type="Proteomes" id="UP001596328"/>
    </source>
</evidence>
<dbReference type="SUPFAM" id="SSF51905">
    <property type="entry name" value="FAD/NAD(P)-binding domain"/>
    <property type="match status" value="1"/>
</dbReference>
<sequence>RRYLDLDALDLRYFTPGAVVARPDSRSTLADPRRDPASLLDSLRSRELSTVDKLRTLALVQHLLSRREGELFAGPDASIREYLDEWGFDGGFVENFVAPFYGGITLDRSLSTSKHVFEYTFRALARGEIAVPAGGMGAIPEQLAASARRAGVEIRLDDPVETVAGNSETSRVESAGGIVEPDAVVVATDPKAARDLTGVESIPTEGRGCVTQYYRLPRGTNLKVGKKLLLNAADPAPNTVVPLSNVAPEYASPEAELLNATFLGPDALDADAEELFAETRAALSSWFPSRGFGTMDL</sequence>
<name>A0ABD5S441_9EURY</name>
<dbReference type="InterPro" id="IPR002937">
    <property type="entry name" value="Amino_oxidase"/>
</dbReference>
<comment type="caution">
    <text evidence="2">The sequence shown here is derived from an EMBL/GenBank/DDBJ whole genome shotgun (WGS) entry which is preliminary data.</text>
</comment>
<dbReference type="PANTHER" id="PTHR42841">
    <property type="entry name" value="AMINE OXIDASE"/>
    <property type="match status" value="1"/>
</dbReference>
<evidence type="ECO:0000259" key="1">
    <source>
        <dbReference type="Pfam" id="PF01593"/>
    </source>
</evidence>
<feature type="domain" description="Amine oxidase" evidence="1">
    <location>
        <begin position="11"/>
        <end position="288"/>
    </location>
</feature>
<feature type="non-terminal residue" evidence="2">
    <location>
        <position position="297"/>
    </location>
</feature>
<organism evidence="2 3">
    <name type="scientific">Halobium palmae</name>
    <dbReference type="NCBI Taxonomy" id="1776492"/>
    <lineage>
        <taxon>Archaea</taxon>
        <taxon>Methanobacteriati</taxon>
        <taxon>Methanobacteriota</taxon>
        <taxon>Stenosarchaea group</taxon>
        <taxon>Halobacteria</taxon>
        <taxon>Halobacteriales</taxon>
        <taxon>Haloferacaceae</taxon>
        <taxon>Halobium</taxon>
    </lineage>
</organism>
<dbReference type="AlphaFoldDB" id="A0ABD5S441"/>
<protein>
    <submittedName>
        <fullName evidence="2">FAD-dependent oxidoreductase</fullName>
    </submittedName>
</protein>